<evidence type="ECO:0000313" key="2">
    <source>
        <dbReference type="Proteomes" id="UP000034894"/>
    </source>
</evidence>
<sequence length="267" mass="29600">MTNLSDDPLSQLIVNTEELDRKKLAELLDGYCAISKDGQIRPISNFPQLDSTSKVLAIILAQKAAKTLGLVETDQISPSSIEEISGLPGGTVRVKLMELRQQRIVDSTKGSYSIPNHSIIHVRLNTGQNPKKGPVLSRAKTHVTKTAKPDSEELKKLLPINQEQIGEKRLNLLLSPGKYLERALAVLTIAREIGIEALTPNDITRFMKEKIRVNVIRENISLALGRGTKYVDRSPSTQRGVYSYRIMVSGDQLLERALKILSQNEGK</sequence>
<gene>
    <name evidence="1" type="ORF">UV73_C0010G0048</name>
</gene>
<comment type="caution">
    <text evidence="1">The sequence shown here is derived from an EMBL/GenBank/DDBJ whole genome shotgun (WGS) entry which is preliminary data.</text>
</comment>
<dbReference type="AlphaFoldDB" id="A0A0G1GC13"/>
<organism evidence="1 2">
    <name type="scientific">Candidatus Gottesmanbacteria bacterium GW2011_GWA2_43_14</name>
    <dbReference type="NCBI Taxonomy" id="1618443"/>
    <lineage>
        <taxon>Bacteria</taxon>
        <taxon>Candidatus Gottesmaniibacteriota</taxon>
    </lineage>
</organism>
<dbReference type="STRING" id="1618443.UV73_C0010G0048"/>
<name>A0A0G1GC13_9BACT</name>
<dbReference type="EMBL" id="LCFP01000010">
    <property type="protein sequence ID" value="KKS96463.1"/>
    <property type="molecule type" value="Genomic_DNA"/>
</dbReference>
<protein>
    <submittedName>
        <fullName evidence="1">Uncharacterized protein</fullName>
    </submittedName>
</protein>
<reference evidence="1 2" key="1">
    <citation type="journal article" date="2015" name="Nature">
        <title>rRNA introns, odd ribosomes, and small enigmatic genomes across a large radiation of phyla.</title>
        <authorList>
            <person name="Brown C.T."/>
            <person name="Hug L.A."/>
            <person name="Thomas B.C."/>
            <person name="Sharon I."/>
            <person name="Castelle C.J."/>
            <person name="Singh A."/>
            <person name="Wilkins M.J."/>
            <person name="Williams K.H."/>
            <person name="Banfield J.F."/>
        </authorList>
    </citation>
    <scope>NUCLEOTIDE SEQUENCE [LARGE SCALE GENOMIC DNA]</scope>
</reference>
<dbReference type="Proteomes" id="UP000034894">
    <property type="component" value="Unassembled WGS sequence"/>
</dbReference>
<evidence type="ECO:0000313" key="1">
    <source>
        <dbReference type="EMBL" id="KKS96463.1"/>
    </source>
</evidence>
<accession>A0A0G1GC13</accession>
<proteinExistence type="predicted"/>